<evidence type="ECO:0000313" key="1">
    <source>
        <dbReference type="EMBL" id="KFO33310.1"/>
    </source>
</evidence>
<gene>
    <name evidence="1" type="ORF">H920_05498</name>
</gene>
<name>A0A091DSS0_FUKDA</name>
<dbReference type="SUPFAM" id="SSF54980">
    <property type="entry name" value="EF-G C-terminal domain-like"/>
    <property type="match status" value="1"/>
</dbReference>
<dbReference type="AlphaFoldDB" id="A0A091DSS0"/>
<dbReference type="GO" id="GO:0030623">
    <property type="term" value="F:U5 snRNA binding"/>
    <property type="evidence" value="ECO:0007669"/>
    <property type="project" value="TreeGrafter"/>
</dbReference>
<dbReference type="PANTHER" id="PTHR42908">
    <property type="entry name" value="TRANSLATION ELONGATION FACTOR-RELATED"/>
    <property type="match status" value="1"/>
</dbReference>
<protein>
    <submittedName>
        <fullName evidence="1">116 kDa U5 small nuclear ribonucleoprotein component</fullName>
    </submittedName>
</protein>
<dbReference type="GO" id="GO:0046540">
    <property type="term" value="C:U4/U6 x U5 tri-snRNP complex"/>
    <property type="evidence" value="ECO:0007669"/>
    <property type="project" value="TreeGrafter"/>
</dbReference>
<reference evidence="1 2" key="1">
    <citation type="submission" date="2013-11" db="EMBL/GenBank/DDBJ databases">
        <title>The Damaraland mole rat (Fukomys damarensis) genome and evolution of African mole rats.</title>
        <authorList>
            <person name="Gladyshev V.N."/>
            <person name="Fang X."/>
        </authorList>
    </citation>
    <scope>NUCLEOTIDE SEQUENCE [LARGE SCALE GENOMIC DNA]</scope>
    <source>
        <tissue evidence="1">Liver</tissue>
    </source>
</reference>
<dbReference type="EMBL" id="KN122104">
    <property type="protein sequence ID" value="KFO33310.1"/>
    <property type="molecule type" value="Genomic_DNA"/>
</dbReference>
<keyword evidence="1" id="KW-0687">Ribonucleoprotein</keyword>
<dbReference type="Gene3D" id="3.30.70.240">
    <property type="match status" value="1"/>
</dbReference>
<dbReference type="GO" id="GO:0003924">
    <property type="term" value="F:GTPase activity"/>
    <property type="evidence" value="ECO:0007669"/>
    <property type="project" value="TreeGrafter"/>
</dbReference>
<evidence type="ECO:0000313" key="2">
    <source>
        <dbReference type="Proteomes" id="UP000028990"/>
    </source>
</evidence>
<dbReference type="GO" id="GO:0000398">
    <property type="term" value="P:mRNA splicing, via spliceosome"/>
    <property type="evidence" value="ECO:0007669"/>
    <property type="project" value="TreeGrafter"/>
</dbReference>
<dbReference type="InterPro" id="IPR035647">
    <property type="entry name" value="EFG_III/V"/>
</dbReference>
<sequence>MATPRLMEPYYFRRSRSLWTACLPWTASWLGSGHMTQDTIIRGSPLYTIKAFILAIDSSGVDTDLRTHMQGQAFSWSVFYHLQIVPGDPLDKSVIIWPLESQSAPQLAHEFMIKPCAGRA</sequence>
<accession>A0A091DSS0</accession>
<proteinExistence type="predicted"/>
<keyword evidence="2" id="KW-1185">Reference proteome</keyword>
<dbReference type="PANTHER" id="PTHR42908:SF6">
    <property type="entry name" value="116 KDA U5 SMALL NUCLEAR RIBONUCLEOPROTEIN COMPONENT"/>
    <property type="match status" value="1"/>
</dbReference>
<dbReference type="Proteomes" id="UP000028990">
    <property type="component" value="Unassembled WGS sequence"/>
</dbReference>
<dbReference type="GO" id="GO:0071007">
    <property type="term" value="C:U2-type catalytic step 2 spliceosome"/>
    <property type="evidence" value="ECO:0007669"/>
    <property type="project" value="TreeGrafter"/>
</dbReference>
<organism evidence="1 2">
    <name type="scientific">Fukomys damarensis</name>
    <name type="common">Damaraland mole rat</name>
    <name type="synonym">Cryptomys damarensis</name>
    <dbReference type="NCBI Taxonomy" id="885580"/>
    <lineage>
        <taxon>Eukaryota</taxon>
        <taxon>Metazoa</taxon>
        <taxon>Chordata</taxon>
        <taxon>Craniata</taxon>
        <taxon>Vertebrata</taxon>
        <taxon>Euteleostomi</taxon>
        <taxon>Mammalia</taxon>
        <taxon>Eutheria</taxon>
        <taxon>Euarchontoglires</taxon>
        <taxon>Glires</taxon>
        <taxon>Rodentia</taxon>
        <taxon>Hystricomorpha</taxon>
        <taxon>Bathyergidae</taxon>
        <taxon>Fukomys</taxon>
    </lineage>
</organism>
<dbReference type="GO" id="GO:0005829">
    <property type="term" value="C:cytosol"/>
    <property type="evidence" value="ECO:0007669"/>
    <property type="project" value="TreeGrafter"/>
</dbReference>